<accession>E0UMZ0</accession>
<evidence type="ECO:0008006" key="3">
    <source>
        <dbReference type="Google" id="ProtNLM"/>
    </source>
</evidence>
<protein>
    <recommendedName>
        <fullName evidence="3">Glycosyl transferase family 2</fullName>
    </recommendedName>
</protein>
<gene>
    <name evidence="1" type="ordered locus">Cyan7822_6560</name>
</gene>
<name>E0UMZ0_GLOV7</name>
<evidence type="ECO:0000313" key="2">
    <source>
        <dbReference type="Proteomes" id="UP000008206"/>
    </source>
</evidence>
<reference evidence="2" key="1">
    <citation type="journal article" date="2011" name="MBio">
        <title>Novel metabolic attributes of the genus Cyanothece, comprising a group of unicellular nitrogen-fixing Cyanobacteria.</title>
        <authorList>
            <person name="Bandyopadhyay A."/>
            <person name="Elvitigala T."/>
            <person name="Welsh E."/>
            <person name="Stockel J."/>
            <person name="Liberton M."/>
            <person name="Min H."/>
            <person name="Sherman L.A."/>
            <person name="Pakrasi H.B."/>
        </authorList>
    </citation>
    <scope>NUCLEOTIDE SEQUENCE [LARGE SCALE GENOMIC DNA]</scope>
    <source>
        <strain evidence="2">PCC 7822</strain>
        <plasmid evidence="2">Cy782202</plasmid>
    </source>
</reference>
<organism evidence="1 2">
    <name type="scientific">Gloeothece verrucosa (strain PCC 7822)</name>
    <name type="common">Cyanothece sp. (strain PCC 7822)</name>
    <dbReference type="NCBI Taxonomy" id="497965"/>
    <lineage>
        <taxon>Bacteria</taxon>
        <taxon>Bacillati</taxon>
        <taxon>Cyanobacteriota</taxon>
        <taxon>Cyanophyceae</taxon>
        <taxon>Oscillatoriophycideae</taxon>
        <taxon>Chroococcales</taxon>
        <taxon>Aphanothecaceae</taxon>
        <taxon>Gloeothece</taxon>
        <taxon>Gloeothece verrucosa</taxon>
    </lineage>
</organism>
<dbReference type="CDD" id="cd00761">
    <property type="entry name" value="Glyco_tranf_GTA_type"/>
    <property type="match status" value="1"/>
</dbReference>
<dbReference type="KEGG" id="cyj:Cyan7822_6560"/>
<dbReference type="Proteomes" id="UP000008206">
    <property type="component" value="Plasmid Cy782202"/>
</dbReference>
<geneLocation type="plasmid" evidence="1 2">
    <name>Cy782202</name>
</geneLocation>
<sequence length="257" mass="29723">MLTFITSLRHPQNRNSKSLELVTSLLEITLKSVCNQIDDRFRVLVVCNEKPAVTFQHSNIEYLEVELPPPSSLQTASIGMPALRIDRGCKYLLGLQHAKSYPCSHIMFFDADDYISNRLVGFVANNSQENGWFFNQGYLYDRQKDSLGLLKEFYLYCGTSHIIRSDLYQIPETLPNKPSQKEILTEIDEYYLLYILGSHRWLKKHFAEQGNDLNPLPFPGAIYHVGHGENLYARSGMLETQPCELNETIRQEFYLFK</sequence>
<dbReference type="AlphaFoldDB" id="E0UMZ0"/>
<keyword evidence="2" id="KW-1185">Reference proteome</keyword>
<dbReference type="HOGENOM" id="CLU_082397_0_0_3"/>
<dbReference type="SUPFAM" id="SSF53448">
    <property type="entry name" value="Nucleotide-diphospho-sugar transferases"/>
    <property type="match status" value="1"/>
</dbReference>
<keyword evidence="1" id="KW-0614">Plasmid</keyword>
<dbReference type="InterPro" id="IPR029044">
    <property type="entry name" value="Nucleotide-diphossugar_trans"/>
</dbReference>
<proteinExistence type="predicted"/>
<evidence type="ECO:0000313" key="1">
    <source>
        <dbReference type="EMBL" id="ADN18320.1"/>
    </source>
</evidence>
<dbReference type="EMBL" id="CP002200">
    <property type="protein sequence ID" value="ADN18320.1"/>
    <property type="molecule type" value="Genomic_DNA"/>
</dbReference>